<dbReference type="GeneID" id="118274585"/>
<dbReference type="GO" id="GO:0005524">
    <property type="term" value="F:ATP binding"/>
    <property type="evidence" value="ECO:0007669"/>
    <property type="project" value="UniProtKB-UniRule"/>
</dbReference>
<accession>A0A9R0EVQ0</accession>
<sequence>MLTMDCNGRNVHRLYWFSKWSQAAMFNFMKKTAVLTGGDVGGGEERDGEKERRKREKKERKEREKRERIAAGLEEPLRLEEVRRSLKLRGRRKEKEKLPSGITADYTASLFAHLEQDSNYSNYPLIPTSGSNSNLSDENNHLSPSYPTTHTWNKKEGVLQSDSSETSLNSLNNPNNANTSPRQPPNLPPIPPRPPKRGILKGPRLSNTSSNSVENNVQSTDAVDNVNGQDINLLARNTQQNEMISYGIPPSKSTSSSDDMQHVQNFTKKVIHSPVETQYKNYKNNSNNPSITTQDVDEAPKTNGNSYHGVTSTSPSADSLTDTTTNSSFATPPFSTSPVGESQGFHRWSKTSNFEDVYLPLPSLTPVRLPKPRYLTIQRQKAPRNDFGFSLRRAMVQERIFIGDMNGHDSALLNGDNKCNNLGMVSKLNLKAVILAEPGSYPGASETGLLPGDRLLEVNGVNVEEKSREEIIDLIKGSQDSVTIKVQPIAELCELSRRKAADGGGDVELSDSNVRGGTLSRSGSRRFTNSQAKSEEQLACEKEWLQAGHMWLAHRGGFTAVMREGEADPGRAKVRVLQTGEILTVDEDDLEKANPPQLERCEDIASLRCLNECGALNVLRSRYAAGLPHARAGHALLVLGPPKRTAPIYTEKVAAMFRGCRADDMPPHVFAAAQSTHRCMLASRRDRAIVFLGRSGSGKTSAMRHCVWYLASAYPAQGSKLTPERLDAAFDVLHLFGSTRTGSNPHASRFVSLTSLDFDGGGALAAASVQILLPDLKPGQAPLRALHTLYHGCDGRLRRELLFDQAPITTPNPFMSSTEKADAPTEFAALKEALQLLAVTENEQMAIWKIMAAICHLGWAGAVKANTGSGIKYQFASTGCGQRAARLLGVGTEELARAVFVTVPTSPQTNSNLRTPSPSNEREMSGTEAVDAFVTGLYNETFNIIAALVNRSLSTSARTAASILLLDTPGADNPMCAGQQSGAPLSKLLSNYLQERLQAMFHEALLVAPRERYSQEGITLDDGTEEDWLSETVNPGPMVELLDKAPQNTIVRSSQADLRECDRRGLLWLLDEESMYPGSSDDTFLERVMAHYGAPNHTHYLIKKAPHARQFVLQHLQGTNPVLYDVTGWVKASRENPVTKKALTLLQESQNEDIGRLSSWSRGACGVGAWSCAADAGTLRRASSIRRTLTSGTAGMKRRSTALQAKFVADGIVDTLRRCGAGGLSFVCCLLAHQPHDMLDDINVPLLRSQFRGFQLLDAARLYKQGFPEHMPLSEFARRYRLLATSDNEDSDTVQQPALSDRQIVDDMFLSLDLDVTSYRLGLTQIMFRGGVVGELDARRDAALARVLVRLQARARGLLARRRAQRLRTQHTAARCVQRNVRAFLAVRDWPWWRLLVRVTPLLAVHRTEHRLKQAQDELETLKAKLEKVESERTHYKSESERLESKLSEVGGELAEERAAAGLATERADAEAAERLRVERDNRDLLANNQRLQQASERLELELLHWRSADSGGAEPSDSEGSEADAAASGDKYKRRFERAHRELQLLRAQLRRQHEDDLEQLVTVKKQLEKKVQDAYEEVEEQRAVAAQWKRKLQKLTNDMADLRSLLDEQTCRNNLLEKRQRKFDGELQAAQEELKRERGAKERLSRERDQAHAEKYALEQSLSEARLELELKEERLAAATRELEERGGGGDELSALRRTKTDLERRVRDQEEELDELAGQIQLLESSKLRLEMLLEQQRKEARLEAAARDDEMEETRANAAKKLKMLESQLESEHSERSLLLRERHELERRLAALEETARAETHDQQQLVQRLKRDLKRYRALLRDAQTMLEQKEKEGGAKAQIRQLKNQVEDLELAVRAATKARQAAEAEAAEANAALEEASRARADAAERAMTAARDAAAARAQLDDAEEEAAELLKKYRSSTSALVAAQSEAREACARADAAAEEARAARDKLAELTARLATAEAGHSHGHAEAERRLELRNKELESSLELEATARGRLEGQLSRLREAHEQLAAELGQARAREQHAADELRKFTRQLRELKEENSALNAKLSEANRAKAAAESAASAASAEAQAARDEARLAARRATALQEAIAGDLSSPGDSRDTDSDNDSYSSDESIGTFLANHKLSPSAPSRNSVQLDTQKSQSSGGRESRSSMGSSKQMSPTKESFA</sequence>
<feature type="compositionally biased region" description="Low complexity" evidence="8">
    <location>
        <begin position="161"/>
        <end position="181"/>
    </location>
</feature>
<comment type="similarity">
    <text evidence="6">Belongs to the TRAFAC class myosin-kinesin ATPase superfamily. Myosin family.</text>
</comment>
<feature type="compositionally biased region" description="Polar residues" evidence="8">
    <location>
        <begin position="131"/>
        <end position="151"/>
    </location>
</feature>
<keyword evidence="1 6" id="KW-0547">Nucleotide-binding</keyword>
<dbReference type="PROSITE" id="PS50106">
    <property type="entry name" value="PDZ"/>
    <property type="match status" value="1"/>
</dbReference>
<feature type="region of interest" description="Disordered" evidence="8">
    <location>
        <begin position="37"/>
        <end position="67"/>
    </location>
</feature>
<keyword evidence="5 6" id="KW-0505">Motor protein</keyword>
<dbReference type="PROSITE" id="PS51456">
    <property type="entry name" value="MYOSIN_MOTOR"/>
    <property type="match status" value="1"/>
</dbReference>
<dbReference type="InterPro" id="IPR041489">
    <property type="entry name" value="PDZ_6"/>
</dbReference>
<dbReference type="OrthoDB" id="2914378at2759"/>
<dbReference type="GO" id="GO:0016460">
    <property type="term" value="C:myosin II complex"/>
    <property type="evidence" value="ECO:0007669"/>
    <property type="project" value="TreeGrafter"/>
</dbReference>
<dbReference type="InterPro" id="IPR036064">
    <property type="entry name" value="MYSc_Myo18"/>
</dbReference>
<feature type="region of interest" description="Disordered" evidence="8">
    <location>
        <begin position="502"/>
        <end position="530"/>
    </location>
</feature>
<dbReference type="GO" id="GO:0005737">
    <property type="term" value="C:cytoplasm"/>
    <property type="evidence" value="ECO:0007669"/>
    <property type="project" value="TreeGrafter"/>
</dbReference>
<dbReference type="CTD" id="41955"/>
<gene>
    <name evidence="12" type="primary">LOC118274585</name>
</gene>
<evidence type="ECO:0000256" key="4">
    <source>
        <dbReference type="ARBA" id="ARBA00023123"/>
    </source>
</evidence>
<feature type="binding site" evidence="6">
    <location>
        <begin position="693"/>
        <end position="700"/>
    </location>
    <ligand>
        <name>ATP</name>
        <dbReference type="ChEBI" id="CHEBI:30616"/>
    </ligand>
</feature>
<keyword evidence="3 7" id="KW-0175">Coiled coil</keyword>
<dbReference type="RefSeq" id="XP_050552814.1">
    <property type="nucleotide sequence ID" value="XM_050696857.1"/>
</dbReference>
<comment type="caution">
    <text evidence="6">Lacks conserved residue(s) required for the propagation of feature annotation.</text>
</comment>
<evidence type="ECO:0000256" key="7">
    <source>
        <dbReference type="SAM" id="Coils"/>
    </source>
</evidence>
<reference evidence="12" key="1">
    <citation type="submission" date="2025-08" db="UniProtKB">
        <authorList>
            <consortium name="RefSeq"/>
        </authorList>
    </citation>
    <scope>IDENTIFICATION</scope>
    <source>
        <tissue evidence="12">Whole larval tissue</tissue>
    </source>
</reference>
<feature type="compositionally biased region" description="Low complexity" evidence="8">
    <location>
        <begin position="2149"/>
        <end position="2170"/>
    </location>
</feature>
<dbReference type="GO" id="GO:0031032">
    <property type="term" value="P:actomyosin structure organization"/>
    <property type="evidence" value="ECO:0007669"/>
    <property type="project" value="TreeGrafter"/>
</dbReference>
<feature type="compositionally biased region" description="Pro residues" evidence="8">
    <location>
        <begin position="182"/>
        <end position="193"/>
    </location>
</feature>
<dbReference type="PRINTS" id="PR00193">
    <property type="entry name" value="MYOSINHEAVY"/>
</dbReference>
<evidence type="ECO:0000256" key="2">
    <source>
        <dbReference type="ARBA" id="ARBA00022840"/>
    </source>
</evidence>
<keyword evidence="11" id="KW-1185">Reference proteome</keyword>
<feature type="region of interest" description="Disordered" evidence="8">
    <location>
        <begin position="2098"/>
        <end position="2177"/>
    </location>
</feature>
<dbReference type="GO" id="GO:0051015">
    <property type="term" value="F:actin filament binding"/>
    <property type="evidence" value="ECO:0007669"/>
    <property type="project" value="TreeGrafter"/>
</dbReference>
<dbReference type="Gene3D" id="3.40.850.10">
    <property type="entry name" value="Kinesin motor domain"/>
    <property type="match status" value="1"/>
</dbReference>
<keyword evidence="6" id="KW-0009">Actin-binding</keyword>
<dbReference type="SUPFAM" id="SSF50156">
    <property type="entry name" value="PDZ domain-like"/>
    <property type="match status" value="1"/>
</dbReference>
<evidence type="ECO:0000313" key="11">
    <source>
        <dbReference type="Proteomes" id="UP000829999"/>
    </source>
</evidence>
<dbReference type="InterPro" id="IPR036034">
    <property type="entry name" value="PDZ_sf"/>
</dbReference>
<dbReference type="Gene3D" id="2.30.42.10">
    <property type="match status" value="1"/>
</dbReference>
<dbReference type="SMART" id="SM00228">
    <property type="entry name" value="PDZ"/>
    <property type="match status" value="1"/>
</dbReference>
<dbReference type="InterPro" id="IPR027417">
    <property type="entry name" value="P-loop_NTPase"/>
</dbReference>
<dbReference type="InterPro" id="IPR001609">
    <property type="entry name" value="Myosin_head_motor_dom-like"/>
</dbReference>
<evidence type="ECO:0000256" key="1">
    <source>
        <dbReference type="ARBA" id="ARBA00022741"/>
    </source>
</evidence>
<organism evidence="11 12">
    <name type="scientific">Spodoptera frugiperda</name>
    <name type="common">Fall armyworm</name>
    <dbReference type="NCBI Taxonomy" id="7108"/>
    <lineage>
        <taxon>Eukaryota</taxon>
        <taxon>Metazoa</taxon>
        <taxon>Ecdysozoa</taxon>
        <taxon>Arthropoda</taxon>
        <taxon>Hexapoda</taxon>
        <taxon>Insecta</taxon>
        <taxon>Pterygota</taxon>
        <taxon>Neoptera</taxon>
        <taxon>Endopterygota</taxon>
        <taxon>Lepidoptera</taxon>
        <taxon>Glossata</taxon>
        <taxon>Ditrysia</taxon>
        <taxon>Noctuoidea</taxon>
        <taxon>Noctuidae</taxon>
        <taxon>Amphipyrinae</taxon>
        <taxon>Spodoptera</taxon>
    </lineage>
</organism>
<dbReference type="SMART" id="SM00242">
    <property type="entry name" value="MYSc"/>
    <property type="match status" value="1"/>
</dbReference>
<dbReference type="Gene3D" id="1.20.120.720">
    <property type="entry name" value="Myosin VI head, motor domain, U50 subdomain"/>
    <property type="match status" value="1"/>
</dbReference>
<proteinExistence type="inferred from homology"/>
<feature type="domain" description="PDZ" evidence="9">
    <location>
        <begin position="438"/>
        <end position="490"/>
    </location>
</feature>
<evidence type="ECO:0000256" key="6">
    <source>
        <dbReference type="PROSITE-ProRule" id="PRU00782"/>
    </source>
</evidence>
<evidence type="ECO:0000313" key="12">
    <source>
        <dbReference type="RefSeq" id="XP_050552814.1"/>
    </source>
</evidence>
<evidence type="ECO:0000259" key="9">
    <source>
        <dbReference type="PROSITE" id="PS50106"/>
    </source>
</evidence>
<dbReference type="Gene3D" id="6.20.240.20">
    <property type="match status" value="1"/>
</dbReference>
<feature type="compositionally biased region" description="Polar residues" evidence="8">
    <location>
        <begin position="302"/>
        <end position="322"/>
    </location>
</feature>
<evidence type="ECO:0000256" key="5">
    <source>
        <dbReference type="ARBA" id="ARBA00023175"/>
    </source>
</evidence>
<protein>
    <submittedName>
        <fullName evidence="12">Unconventional myosin-XVIIIa isoform X1</fullName>
    </submittedName>
</protein>
<dbReference type="CDD" id="cd01386">
    <property type="entry name" value="MYSc_Myo18"/>
    <property type="match status" value="1"/>
</dbReference>
<evidence type="ECO:0000256" key="3">
    <source>
        <dbReference type="ARBA" id="ARBA00023054"/>
    </source>
</evidence>
<dbReference type="SUPFAM" id="SSF52540">
    <property type="entry name" value="P-loop containing nucleoside triphosphate hydrolases"/>
    <property type="match status" value="1"/>
</dbReference>
<dbReference type="GO" id="GO:0032982">
    <property type="term" value="C:myosin filament"/>
    <property type="evidence" value="ECO:0007669"/>
    <property type="project" value="TreeGrafter"/>
</dbReference>
<feature type="region of interest" description="Disordered" evidence="8">
    <location>
        <begin position="1509"/>
        <end position="1532"/>
    </location>
</feature>
<feature type="compositionally biased region" description="Low complexity" evidence="8">
    <location>
        <begin position="323"/>
        <end position="338"/>
    </location>
</feature>
<feature type="region of interest" description="Disordered" evidence="8">
    <location>
        <begin position="280"/>
        <end position="343"/>
    </location>
</feature>
<dbReference type="Gene3D" id="1.20.58.530">
    <property type="match status" value="1"/>
</dbReference>
<dbReference type="Gene3D" id="4.10.270.10">
    <property type="entry name" value="Myosin, subunit A"/>
    <property type="match status" value="1"/>
</dbReference>
<feature type="compositionally biased region" description="Low complexity" evidence="8">
    <location>
        <begin position="200"/>
        <end position="220"/>
    </location>
</feature>
<feature type="compositionally biased region" description="Low complexity" evidence="8">
    <location>
        <begin position="280"/>
        <end position="290"/>
    </location>
</feature>
<dbReference type="Pfam" id="PF00063">
    <property type="entry name" value="Myosin_head"/>
    <property type="match status" value="1"/>
</dbReference>
<dbReference type="Proteomes" id="UP000829999">
    <property type="component" value="Chromosome 11"/>
</dbReference>
<dbReference type="InterPro" id="IPR001478">
    <property type="entry name" value="PDZ"/>
</dbReference>
<dbReference type="InterPro" id="IPR036961">
    <property type="entry name" value="Kinesin_motor_dom_sf"/>
</dbReference>
<dbReference type="PANTHER" id="PTHR45615:SF36">
    <property type="entry name" value="MYOSIN HEAVY CHAIN-LIKE, ISOFORM B-RELATED"/>
    <property type="match status" value="1"/>
</dbReference>
<feature type="compositionally biased region" description="Polar residues" evidence="8">
    <location>
        <begin position="2137"/>
        <end position="2148"/>
    </location>
</feature>
<keyword evidence="4 6" id="KW-0518">Myosin</keyword>
<dbReference type="PANTHER" id="PTHR45615">
    <property type="entry name" value="MYOSIN HEAVY CHAIN, NON-MUSCLE"/>
    <property type="match status" value="1"/>
</dbReference>
<evidence type="ECO:0000259" key="10">
    <source>
        <dbReference type="PROSITE" id="PS51456"/>
    </source>
</evidence>
<keyword evidence="2 6" id="KW-0067">ATP-binding</keyword>
<feature type="region of interest" description="Disordered" evidence="8">
    <location>
        <begin position="131"/>
        <end position="225"/>
    </location>
</feature>
<feature type="region of interest" description="Disordered" evidence="8">
    <location>
        <begin position="2072"/>
        <end position="2091"/>
    </location>
</feature>
<feature type="compositionally biased region" description="Low complexity" evidence="8">
    <location>
        <begin position="515"/>
        <end position="526"/>
    </location>
</feature>
<dbReference type="GO" id="GO:0003774">
    <property type="term" value="F:cytoskeletal motor activity"/>
    <property type="evidence" value="ECO:0007669"/>
    <property type="project" value="UniProtKB-UniRule"/>
</dbReference>
<feature type="domain" description="Myosin motor" evidence="10">
    <location>
        <begin position="599"/>
        <end position="1341"/>
    </location>
</feature>
<dbReference type="PROSITE" id="PS50096">
    <property type="entry name" value="IQ"/>
    <property type="match status" value="1"/>
</dbReference>
<feature type="coiled-coil region" evidence="7">
    <location>
        <begin position="1405"/>
        <end position="1446"/>
    </location>
</feature>
<dbReference type="Pfam" id="PF17820">
    <property type="entry name" value="PDZ_6"/>
    <property type="match status" value="1"/>
</dbReference>
<evidence type="ECO:0000256" key="8">
    <source>
        <dbReference type="SAM" id="MobiDB-lite"/>
    </source>
</evidence>
<name>A0A9R0EVQ0_SPOFR</name>